<reference evidence="2" key="1">
    <citation type="journal article" date="2021" name="Genome Biol. Evol.">
        <title>A High-Quality Reference Genome for a Parasitic Bivalve with Doubly Uniparental Inheritance (Bivalvia: Unionida).</title>
        <authorList>
            <person name="Smith C.H."/>
        </authorList>
    </citation>
    <scope>NUCLEOTIDE SEQUENCE</scope>
    <source>
        <strain evidence="2">CHS0354</strain>
    </source>
</reference>
<evidence type="ECO:0008006" key="4">
    <source>
        <dbReference type="Google" id="ProtNLM"/>
    </source>
</evidence>
<keyword evidence="3" id="KW-1185">Reference proteome</keyword>
<feature type="signal peptide" evidence="1">
    <location>
        <begin position="1"/>
        <end position="18"/>
    </location>
</feature>
<accession>A0AAE0T867</accession>
<sequence>MQVLLFVSLFSFQEFAQVEERALSKTWLAGLHVRCDIDDQDINFFLYHICIYKDVVDDINDAMLSSFHFTVCDHESFVQCQKSDSKILELFRKMQSCSLSAESELENLLHPSFYKTWKLKRKMKDADKTDENIKKELMVEEMDPTRLVKWLLERPGLNVYEKMLLEETISMKKSSRRQKMQNVLGILEGLEKGQEQLKLYCAENVPYVYSKVYEKYKQLPSHEDQTTKWKQTLSYEKGGGLQHLFSFWTNIGSDSKVKQVDISRKLEKGINPSHEYTTDVSTGERQNVEQKEAVKDRSSEFSHMSGIFKQFQLLPAKRDTDKKDDLEDYGYMVHMTPLFSSNRYINRYVYSGTVRSDVCLLKCYAYIKTTMSKEQTVAINQHLRLDHCISFEENKTEWHSVLRRYNLYHVPRRNLIESLLKAVITEPSKSLVAFYDITYSFCPDIARTLAETKVTNDEWQLIRKIKSEPLRFSRRKRLRAEEHSCKDLYCDYCNENNIVYCMSSLPKDLDNLADIMLSRLLFSIWDHSEIIKCQSKDDKLNAFFEVMYERHLNPISESPNSRKMCEEMQNWIESMTLISGKKCDKVDTKPIIHK</sequence>
<dbReference type="EMBL" id="JAEAOA010000420">
    <property type="protein sequence ID" value="KAK3605572.1"/>
    <property type="molecule type" value="Genomic_DNA"/>
</dbReference>
<dbReference type="AlphaFoldDB" id="A0AAE0T867"/>
<gene>
    <name evidence="2" type="ORF">CHS0354_005876</name>
</gene>
<comment type="caution">
    <text evidence="2">The sequence shown here is derived from an EMBL/GenBank/DDBJ whole genome shotgun (WGS) entry which is preliminary data.</text>
</comment>
<dbReference type="Proteomes" id="UP001195483">
    <property type="component" value="Unassembled WGS sequence"/>
</dbReference>
<evidence type="ECO:0000313" key="3">
    <source>
        <dbReference type="Proteomes" id="UP001195483"/>
    </source>
</evidence>
<protein>
    <recommendedName>
        <fullName evidence="4">CARD domain-containing protein</fullName>
    </recommendedName>
</protein>
<feature type="chain" id="PRO_5041966428" description="CARD domain-containing protein" evidence="1">
    <location>
        <begin position="19"/>
        <end position="594"/>
    </location>
</feature>
<organism evidence="2 3">
    <name type="scientific">Potamilus streckersoni</name>
    <dbReference type="NCBI Taxonomy" id="2493646"/>
    <lineage>
        <taxon>Eukaryota</taxon>
        <taxon>Metazoa</taxon>
        <taxon>Spiralia</taxon>
        <taxon>Lophotrochozoa</taxon>
        <taxon>Mollusca</taxon>
        <taxon>Bivalvia</taxon>
        <taxon>Autobranchia</taxon>
        <taxon>Heteroconchia</taxon>
        <taxon>Palaeoheterodonta</taxon>
        <taxon>Unionida</taxon>
        <taxon>Unionoidea</taxon>
        <taxon>Unionidae</taxon>
        <taxon>Ambleminae</taxon>
        <taxon>Lampsilini</taxon>
        <taxon>Potamilus</taxon>
    </lineage>
</organism>
<reference evidence="2" key="3">
    <citation type="submission" date="2023-05" db="EMBL/GenBank/DDBJ databases">
        <authorList>
            <person name="Smith C.H."/>
        </authorList>
    </citation>
    <scope>NUCLEOTIDE SEQUENCE</scope>
    <source>
        <strain evidence="2">CHS0354</strain>
        <tissue evidence="2">Mantle</tissue>
    </source>
</reference>
<reference evidence="2" key="2">
    <citation type="journal article" date="2021" name="Genome Biol. Evol.">
        <title>Developing a high-quality reference genome for a parasitic bivalve with doubly uniparental inheritance (Bivalvia: Unionida).</title>
        <authorList>
            <person name="Smith C.H."/>
        </authorList>
    </citation>
    <scope>NUCLEOTIDE SEQUENCE</scope>
    <source>
        <strain evidence="2">CHS0354</strain>
        <tissue evidence="2">Mantle</tissue>
    </source>
</reference>
<name>A0AAE0T867_9BIVA</name>
<evidence type="ECO:0000256" key="1">
    <source>
        <dbReference type="SAM" id="SignalP"/>
    </source>
</evidence>
<keyword evidence="1" id="KW-0732">Signal</keyword>
<proteinExistence type="predicted"/>
<evidence type="ECO:0000313" key="2">
    <source>
        <dbReference type="EMBL" id="KAK3605572.1"/>
    </source>
</evidence>